<feature type="compositionally biased region" description="Basic and acidic residues" evidence="1">
    <location>
        <begin position="49"/>
        <end position="82"/>
    </location>
</feature>
<name>A0AAV8SNL2_9ROSI</name>
<evidence type="ECO:0000256" key="1">
    <source>
        <dbReference type="SAM" id="MobiDB-lite"/>
    </source>
</evidence>
<proteinExistence type="predicted"/>
<organism evidence="2 3">
    <name type="scientific">Erythroxylum novogranatense</name>
    <dbReference type="NCBI Taxonomy" id="1862640"/>
    <lineage>
        <taxon>Eukaryota</taxon>
        <taxon>Viridiplantae</taxon>
        <taxon>Streptophyta</taxon>
        <taxon>Embryophyta</taxon>
        <taxon>Tracheophyta</taxon>
        <taxon>Spermatophyta</taxon>
        <taxon>Magnoliopsida</taxon>
        <taxon>eudicotyledons</taxon>
        <taxon>Gunneridae</taxon>
        <taxon>Pentapetalae</taxon>
        <taxon>rosids</taxon>
        <taxon>fabids</taxon>
        <taxon>Malpighiales</taxon>
        <taxon>Erythroxylaceae</taxon>
        <taxon>Erythroxylum</taxon>
    </lineage>
</organism>
<accession>A0AAV8SNL2</accession>
<protein>
    <submittedName>
        <fullName evidence="2">Uncharacterized protein</fullName>
    </submittedName>
</protein>
<dbReference type="AlphaFoldDB" id="A0AAV8SNL2"/>
<feature type="compositionally biased region" description="Basic and acidic residues" evidence="1">
    <location>
        <begin position="108"/>
        <end position="124"/>
    </location>
</feature>
<feature type="region of interest" description="Disordered" evidence="1">
    <location>
        <begin position="149"/>
        <end position="168"/>
    </location>
</feature>
<sequence length="209" mass="22949">MEEGELEPEPQPDAQVSDEDKHEEEKHGPEHDGVDVDRRGVEGENLGNGEEKQKGFEKESVSKKTDVVEEGDKRVVCRENFSDKASINGNEFGNSGNDNGVIGAGGTPREKIESEKEETKDMTVDKSGNICTNGGFQHEKGIDLEVEVGDDEVRESDKEFTEENEGEEVNMELATETLGQNLRDKGKGVAISPVQAAFSTNNHIQKQCK</sequence>
<dbReference type="EMBL" id="JAIWQS010000010">
    <property type="protein sequence ID" value="KAJ8753574.1"/>
    <property type="molecule type" value="Genomic_DNA"/>
</dbReference>
<feature type="region of interest" description="Disordered" evidence="1">
    <location>
        <begin position="1"/>
        <end position="138"/>
    </location>
</feature>
<gene>
    <name evidence="2" type="ORF">K2173_022815</name>
</gene>
<evidence type="ECO:0000313" key="2">
    <source>
        <dbReference type="EMBL" id="KAJ8753574.1"/>
    </source>
</evidence>
<feature type="compositionally biased region" description="Polar residues" evidence="1">
    <location>
        <begin position="83"/>
        <end position="98"/>
    </location>
</feature>
<reference evidence="2 3" key="1">
    <citation type="submission" date="2021-09" db="EMBL/GenBank/DDBJ databases">
        <title>Genomic insights and catalytic innovation underlie evolution of tropane alkaloids biosynthesis.</title>
        <authorList>
            <person name="Wang Y.-J."/>
            <person name="Tian T."/>
            <person name="Huang J.-P."/>
            <person name="Huang S.-X."/>
        </authorList>
    </citation>
    <scope>NUCLEOTIDE SEQUENCE [LARGE SCALE GENOMIC DNA]</scope>
    <source>
        <strain evidence="2">KIB-2018</strain>
        <tissue evidence="2">Leaf</tissue>
    </source>
</reference>
<dbReference type="Proteomes" id="UP001159364">
    <property type="component" value="Linkage Group LG10"/>
</dbReference>
<feature type="compositionally biased region" description="Acidic residues" evidence="1">
    <location>
        <begin position="1"/>
        <end position="10"/>
    </location>
</feature>
<feature type="compositionally biased region" description="Basic and acidic residues" evidence="1">
    <location>
        <begin position="18"/>
        <end position="42"/>
    </location>
</feature>
<keyword evidence="3" id="KW-1185">Reference proteome</keyword>
<comment type="caution">
    <text evidence="2">The sequence shown here is derived from an EMBL/GenBank/DDBJ whole genome shotgun (WGS) entry which is preliminary data.</text>
</comment>
<evidence type="ECO:0000313" key="3">
    <source>
        <dbReference type="Proteomes" id="UP001159364"/>
    </source>
</evidence>